<dbReference type="GO" id="GO:0010133">
    <property type="term" value="P:L-proline catabolic process to L-glutamate"/>
    <property type="evidence" value="ECO:0007669"/>
    <property type="project" value="TreeGrafter"/>
</dbReference>
<dbReference type="GO" id="GO:0003842">
    <property type="term" value="F:L-glutamate gamma-semialdehyde dehydrogenase activity"/>
    <property type="evidence" value="ECO:0007669"/>
    <property type="project" value="InterPro"/>
</dbReference>
<dbReference type="GO" id="GO:0004657">
    <property type="term" value="F:proline dehydrogenase activity"/>
    <property type="evidence" value="ECO:0007669"/>
    <property type="project" value="InterPro"/>
</dbReference>
<dbReference type="GO" id="GO:0071949">
    <property type="term" value="F:FAD binding"/>
    <property type="evidence" value="ECO:0007669"/>
    <property type="project" value="TreeGrafter"/>
</dbReference>
<proteinExistence type="predicted"/>
<evidence type="ECO:0000259" key="2">
    <source>
        <dbReference type="Pfam" id="PF01619"/>
    </source>
</evidence>
<dbReference type="InterPro" id="IPR024082">
    <property type="entry name" value="PRODH_PutA_dom_II"/>
</dbReference>
<evidence type="ECO:0000259" key="3">
    <source>
        <dbReference type="Pfam" id="PF14850"/>
    </source>
</evidence>
<evidence type="ECO:0000313" key="4">
    <source>
        <dbReference type="EMBL" id="MBA4724309.1"/>
    </source>
</evidence>
<dbReference type="Pfam" id="PF14850">
    <property type="entry name" value="Pro_dh-DNA_bdg"/>
    <property type="match status" value="1"/>
</dbReference>
<feature type="domain" description="Proline dehydrogenase PutA" evidence="3">
    <location>
        <begin position="50"/>
        <end position="164"/>
    </location>
</feature>
<name>A0A838YWD2_9GAMM</name>
<organism evidence="4 5">
    <name type="scientific">SAR86 cluster bacterium</name>
    <dbReference type="NCBI Taxonomy" id="2030880"/>
    <lineage>
        <taxon>Bacteria</taxon>
        <taxon>Pseudomonadati</taxon>
        <taxon>Pseudomonadota</taxon>
        <taxon>Gammaproteobacteria</taxon>
        <taxon>SAR86 cluster</taxon>
    </lineage>
</organism>
<dbReference type="EMBL" id="JACETM010000043">
    <property type="protein sequence ID" value="MBA4724309.1"/>
    <property type="molecule type" value="Genomic_DNA"/>
</dbReference>
<comment type="caution">
    <text evidence="4">The sequence shown here is derived from an EMBL/GenBank/DDBJ whole genome shotgun (WGS) entry which is preliminary data.</text>
</comment>
<dbReference type="AlphaFoldDB" id="A0A838YWD2"/>
<dbReference type="InterPro" id="IPR015659">
    <property type="entry name" value="Proline_oxidase"/>
</dbReference>
<dbReference type="Gene3D" id="1.10.2060.10">
    <property type="entry name" value="PutA proline dehydrogenase (PRODH), domain 2"/>
    <property type="match status" value="1"/>
</dbReference>
<keyword evidence="1" id="KW-0560">Oxidoreductase</keyword>
<reference evidence="4 5" key="1">
    <citation type="submission" date="2020-06" db="EMBL/GenBank/DDBJ databases">
        <title>Dysbiosis in marine aquaculture revealed through microbiome analysis: reverse ecology for environmental sustainability.</title>
        <authorList>
            <person name="Haro-Moreno J.M."/>
            <person name="Coutinho F.H."/>
            <person name="Zaragoza-Solas A."/>
            <person name="Picazo A."/>
            <person name="Almagro-Moreno S."/>
            <person name="Lopez-Perez M."/>
        </authorList>
    </citation>
    <scope>NUCLEOTIDE SEQUENCE [LARGE SCALE GENOMIC DNA]</scope>
    <source>
        <strain evidence="4">MCMED-G42</strain>
    </source>
</reference>
<sequence>MPLYENKFQAEADLVEALISNSNFISNSKIIDNAKKIIDACREAKSERTMLDAFLSEYGLSNNEGVALMCLAESVLRIPDKSTRDLMISEKLSEGNWIDHLNQADSIFVNASTWGLLLAGRMVKPSELSNNNPAKFIGNLISKSGEMPIRNAVLAAMHILSKEFVMGRDFDDVLKSQNLKENLHSFDMLGEAARTQEQAEKYFQSYFDAINSVSDINKDTGNKNGVSIKLSALYPRYETRKIERVKLHLSKKLTALIHEAMDKNVEITIDAEEQDRLSLSIEIIGDILLSDKVKDWEDIGIAVQAYGKRALDVIEWAESLLKKRSSMHIRLVKGAYWDYEIKNSQVSGHKGYSVFTKKAHTDISYLACAEKILSIEGISAKFASHNAHTIAAINEMAK</sequence>
<dbReference type="PANTHER" id="PTHR13914:SF0">
    <property type="entry name" value="PROLINE DEHYDROGENASE 1, MITOCHONDRIAL"/>
    <property type="match status" value="1"/>
</dbReference>
<dbReference type="SUPFAM" id="SSF81935">
    <property type="entry name" value="N-terminal domain of bifunctional PutA protein"/>
    <property type="match status" value="1"/>
</dbReference>
<evidence type="ECO:0000256" key="1">
    <source>
        <dbReference type="ARBA" id="ARBA00023002"/>
    </source>
</evidence>
<dbReference type="InterPro" id="IPR024089">
    <property type="entry name" value="PRODH_PutA_dom_I/II"/>
</dbReference>
<dbReference type="InterPro" id="IPR029041">
    <property type="entry name" value="FAD-linked_oxidoreductase-like"/>
</dbReference>
<protein>
    <submittedName>
        <fullName evidence="4">Proline dehydrogenase family protein</fullName>
    </submittedName>
</protein>
<dbReference type="Gene3D" id="3.20.20.220">
    <property type="match status" value="1"/>
</dbReference>
<gene>
    <name evidence="4" type="ORF">H2021_03720</name>
</gene>
<dbReference type="InterPro" id="IPR002872">
    <property type="entry name" value="Proline_DH_dom"/>
</dbReference>
<feature type="non-terminal residue" evidence="4">
    <location>
        <position position="398"/>
    </location>
</feature>
<dbReference type="Proteomes" id="UP000585327">
    <property type="component" value="Unassembled WGS sequence"/>
</dbReference>
<evidence type="ECO:0000313" key="5">
    <source>
        <dbReference type="Proteomes" id="UP000585327"/>
    </source>
</evidence>
<dbReference type="PANTHER" id="PTHR13914">
    <property type="entry name" value="PROLINE OXIDASE"/>
    <property type="match status" value="1"/>
</dbReference>
<feature type="domain" description="Proline dehydrogenase" evidence="2">
    <location>
        <begin position="182"/>
        <end position="397"/>
    </location>
</feature>
<dbReference type="Pfam" id="PF01619">
    <property type="entry name" value="Pro_dh"/>
    <property type="match status" value="1"/>
</dbReference>
<dbReference type="SUPFAM" id="SSF51730">
    <property type="entry name" value="FAD-linked oxidoreductase"/>
    <property type="match status" value="1"/>
</dbReference>
<accession>A0A838YWD2</accession>